<reference evidence="3" key="1">
    <citation type="submission" date="2017-02" db="EMBL/GenBank/DDBJ databases">
        <authorList>
            <person name="Varghese N."/>
            <person name="Submissions S."/>
        </authorList>
    </citation>
    <scope>NUCLEOTIDE SEQUENCE [LARGE SCALE GENOMIC DNA]</scope>
    <source>
        <strain evidence="3">ATCC 35199</strain>
    </source>
</reference>
<dbReference type="AlphaFoldDB" id="A0A1T5BFI4"/>
<keyword evidence="1" id="KW-0732">Signal</keyword>
<dbReference type="EMBL" id="FUYN01000003">
    <property type="protein sequence ID" value="SKB46006.1"/>
    <property type="molecule type" value="Genomic_DNA"/>
</dbReference>
<feature type="chain" id="PRO_5012007172" evidence="1">
    <location>
        <begin position="28"/>
        <end position="685"/>
    </location>
</feature>
<evidence type="ECO:0000313" key="2">
    <source>
        <dbReference type="EMBL" id="SKB46006.1"/>
    </source>
</evidence>
<organism evidence="2 3">
    <name type="scientific">Acetoanaerobium noterae</name>
    <dbReference type="NCBI Taxonomy" id="745369"/>
    <lineage>
        <taxon>Bacteria</taxon>
        <taxon>Bacillati</taxon>
        <taxon>Bacillota</taxon>
        <taxon>Clostridia</taxon>
        <taxon>Peptostreptococcales</taxon>
        <taxon>Filifactoraceae</taxon>
        <taxon>Acetoanaerobium</taxon>
    </lineage>
</organism>
<name>A0A1T5BFI4_9FIRM</name>
<dbReference type="OrthoDB" id="9778998at2"/>
<proteinExistence type="predicted"/>
<accession>A0A1T5BFI4</accession>
<gene>
    <name evidence="2" type="ORF">SAMN02745120_1588</name>
</gene>
<evidence type="ECO:0000313" key="3">
    <source>
        <dbReference type="Proteomes" id="UP000243406"/>
    </source>
</evidence>
<dbReference type="InterPro" id="IPR019198">
    <property type="entry name" value="Beta_propeller_containing"/>
</dbReference>
<protein>
    <submittedName>
        <fullName evidence="2">Secreted protein containing C-terminal beta-propeller domain</fullName>
    </submittedName>
</protein>
<dbReference type="Proteomes" id="UP000243406">
    <property type="component" value="Unassembled WGS sequence"/>
</dbReference>
<feature type="signal peptide" evidence="1">
    <location>
        <begin position="1"/>
        <end position="27"/>
    </location>
</feature>
<keyword evidence="3" id="KW-1185">Reference proteome</keyword>
<evidence type="ECO:0000256" key="1">
    <source>
        <dbReference type="SAM" id="SignalP"/>
    </source>
</evidence>
<sequence length="685" mass="77631">MKKLVSLALAAAMTFMLTSVNPVPNFAQDRINLDKPLLMQFNDKLNKDTVYKDIRFLDEKGNEIPVLINLKSDKEAIVIPLYDMKDIKVSLDSKYKQYKASAYEGETVVGDASNLKRLSEMSQRQNMVMYDMMPAAKEESVMSMDMGNGAGEGDSYSSTNVQVEGVDEADIVKTDGEYIYYLKDNQVVIIKADKNNMKKMATIGYLESALYPSDIYIDENLLMVVGNAYNAKGSFTKAVIYDVTDKSKPVVKRVLEQEGYYVSSRKNGDNLHIISSHYVYDYGEGNLVPKVKDSAVSSEYKEVQPSKIMIYPGYPSQSIIVISSADIKKNEPSKIASFMGNADNIYMSKNSLYLTYQESPYYIMPMVEPKIAPDVSRPMIWPPIPRETQTTIKKFAINNTLITYSAQNKIQGYVLNQFSMDEHNDYFRIAYTSDFSMENKGSSIAVFDKNMNKAGSIDNIAPGERIYSARFMGDRAYMVTFRNVDPFFVMDLKDPKNPKMLGYLKIPGYSDYLHPYDENHIIGFGKDTVEIKGNPYQLGMKISLFDVTDVNNPVEKDIEKIGDRGTESELLHNHKALMYDKSRGLMGFPISVAKVKPDQKQDQWGFPQYGEQVFQGAYIYNVSADKGIDLKGSITHIEEYNPYMYSYEDNIQRIIYIGDTIYTLSNSKVVATNLNTMKKISELDL</sequence>
<dbReference type="Pfam" id="PF09826">
    <property type="entry name" value="Beta_propel"/>
    <property type="match status" value="1"/>
</dbReference>
<dbReference type="RefSeq" id="WP_079589448.1">
    <property type="nucleotide sequence ID" value="NZ_FUYN01000003.1"/>
</dbReference>